<evidence type="ECO:0000313" key="3">
    <source>
        <dbReference type="EMBL" id="EHY31043.1"/>
    </source>
</evidence>
<protein>
    <submittedName>
        <fullName evidence="3">Putative endoribonuclease L-PSP</fullName>
    </submittedName>
</protein>
<name>H3KFR6_9BURK</name>
<dbReference type="AlphaFoldDB" id="H3KFR6"/>
<keyword evidence="4" id="KW-1185">Reference proteome</keyword>
<gene>
    <name evidence="3" type="ORF">HMPREF9440_01585</name>
</gene>
<dbReference type="Proteomes" id="UP000004956">
    <property type="component" value="Unassembled WGS sequence"/>
</dbReference>
<evidence type="ECO:0000256" key="1">
    <source>
        <dbReference type="ARBA" id="ARBA00010552"/>
    </source>
</evidence>
<dbReference type="Gene3D" id="3.30.1330.40">
    <property type="entry name" value="RutC-like"/>
    <property type="match status" value="1"/>
</dbReference>
<dbReference type="InterPro" id="IPR006175">
    <property type="entry name" value="YjgF/YER057c/UK114"/>
</dbReference>
<dbReference type="HOGENOM" id="CLU_100715_7_3_4"/>
<dbReference type="GO" id="GO:0019239">
    <property type="term" value="F:deaminase activity"/>
    <property type="evidence" value="ECO:0007669"/>
    <property type="project" value="TreeGrafter"/>
</dbReference>
<evidence type="ECO:0000256" key="2">
    <source>
        <dbReference type="SAM" id="MobiDB-lite"/>
    </source>
</evidence>
<dbReference type="GO" id="GO:0005829">
    <property type="term" value="C:cytosol"/>
    <property type="evidence" value="ECO:0007669"/>
    <property type="project" value="TreeGrafter"/>
</dbReference>
<feature type="compositionally biased region" description="Basic and acidic residues" evidence="2">
    <location>
        <begin position="7"/>
        <end position="21"/>
    </location>
</feature>
<sequence length="149" mass="16559">MSCLIDHPADQPKDHPRLEESPMRIITPPFKGENKGHYSAGIVSKGMLYVSGQLSIDPDTREVAKGGIREHTRLALDNVDRVLKAAGCRRDQVVLCRVYTPSVENWGPINEEYAAFFGEHKPARVVVSTTDLHFGCLVEIEAVAEMDED</sequence>
<dbReference type="Pfam" id="PF01042">
    <property type="entry name" value="Ribonuc_L-PSP"/>
    <property type="match status" value="1"/>
</dbReference>
<dbReference type="InterPro" id="IPR035959">
    <property type="entry name" value="RutC-like_sf"/>
</dbReference>
<dbReference type="PATRIC" id="fig|762967.3.peg.1246"/>
<comment type="similarity">
    <text evidence="1">Belongs to the RutC family.</text>
</comment>
<dbReference type="STRING" id="762967.HMPREF9440_01585"/>
<proteinExistence type="inferred from homology"/>
<dbReference type="SUPFAM" id="SSF55298">
    <property type="entry name" value="YjgF-like"/>
    <property type="match status" value="1"/>
</dbReference>
<dbReference type="PANTHER" id="PTHR11803:SF58">
    <property type="entry name" value="PROTEIN HMF1-RELATED"/>
    <property type="match status" value="1"/>
</dbReference>
<reference evidence="3 4" key="1">
    <citation type="submission" date="2011-11" db="EMBL/GenBank/DDBJ databases">
        <authorList>
            <person name="Weinstock G."/>
            <person name="Sodergren E."/>
            <person name="Clifton S."/>
            <person name="Fulton L."/>
            <person name="Fulton B."/>
            <person name="Courtney L."/>
            <person name="Fronick C."/>
            <person name="Harrison M."/>
            <person name="Strong C."/>
            <person name="Farmer C."/>
            <person name="Delahaunty K."/>
            <person name="Markovic C."/>
            <person name="Hall O."/>
            <person name="Minx P."/>
            <person name="Tomlinson C."/>
            <person name="Mitreva M."/>
            <person name="Hou S."/>
            <person name="Chen J."/>
            <person name="Wollam A."/>
            <person name="Pepin K.H."/>
            <person name="Johnson M."/>
            <person name="Bhonagiri V."/>
            <person name="Zhang X."/>
            <person name="Suruliraj S."/>
            <person name="Warren W."/>
            <person name="Chinwalla A."/>
            <person name="Mardis E.R."/>
            <person name="Wilson R.K."/>
        </authorList>
    </citation>
    <scope>NUCLEOTIDE SEQUENCE [LARGE SCALE GENOMIC DNA]</scope>
    <source>
        <strain evidence="3 4">YIT 11816</strain>
    </source>
</reference>
<dbReference type="PANTHER" id="PTHR11803">
    <property type="entry name" value="2-IMINOBUTANOATE/2-IMINOPROPANOATE DEAMINASE RIDA"/>
    <property type="match status" value="1"/>
</dbReference>
<accession>H3KFR6</accession>
<dbReference type="EMBL" id="AFBQ01000237">
    <property type="protein sequence ID" value="EHY31043.1"/>
    <property type="molecule type" value="Genomic_DNA"/>
</dbReference>
<organism evidence="3 4">
    <name type="scientific">Sutterella parvirubra YIT 11816</name>
    <dbReference type="NCBI Taxonomy" id="762967"/>
    <lineage>
        <taxon>Bacteria</taxon>
        <taxon>Pseudomonadati</taxon>
        <taxon>Pseudomonadota</taxon>
        <taxon>Betaproteobacteria</taxon>
        <taxon>Burkholderiales</taxon>
        <taxon>Sutterellaceae</taxon>
        <taxon>Sutterella</taxon>
    </lineage>
</organism>
<comment type="caution">
    <text evidence="3">The sequence shown here is derived from an EMBL/GenBank/DDBJ whole genome shotgun (WGS) entry which is preliminary data.</text>
</comment>
<dbReference type="CDD" id="cd00448">
    <property type="entry name" value="YjgF_YER057c_UK114_family"/>
    <property type="match status" value="1"/>
</dbReference>
<feature type="region of interest" description="Disordered" evidence="2">
    <location>
        <begin position="1"/>
        <end position="21"/>
    </location>
</feature>
<dbReference type="FunFam" id="3.30.1330.40:FF:000001">
    <property type="entry name" value="L-PSP family endoribonuclease"/>
    <property type="match status" value="1"/>
</dbReference>
<evidence type="ECO:0000313" key="4">
    <source>
        <dbReference type="Proteomes" id="UP000004956"/>
    </source>
</evidence>